<comment type="caution">
    <text evidence="3">The sequence shown here is derived from an EMBL/GenBank/DDBJ whole genome shotgun (WGS) entry which is preliminary data.</text>
</comment>
<feature type="compositionally biased region" description="Polar residues" evidence="1">
    <location>
        <begin position="431"/>
        <end position="445"/>
    </location>
</feature>
<gene>
    <name evidence="3" type="ORF">BCT23_07350</name>
</gene>
<dbReference type="SUPFAM" id="SSF63825">
    <property type="entry name" value="YWTD domain"/>
    <property type="match status" value="1"/>
</dbReference>
<dbReference type="Proteomes" id="UP000235387">
    <property type="component" value="Unassembled WGS sequence"/>
</dbReference>
<organism evidence="3 4">
    <name type="scientific">Enterovibrio norvegicus</name>
    <dbReference type="NCBI Taxonomy" id="188144"/>
    <lineage>
        <taxon>Bacteria</taxon>
        <taxon>Pseudomonadati</taxon>
        <taxon>Pseudomonadota</taxon>
        <taxon>Gammaproteobacteria</taxon>
        <taxon>Vibrionales</taxon>
        <taxon>Vibrionaceae</taxon>
        <taxon>Enterovibrio</taxon>
    </lineage>
</organism>
<name>A0A2N7L4D0_9GAMM</name>
<reference evidence="4" key="1">
    <citation type="submission" date="2016-07" db="EMBL/GenBank/DDBJ databases">
        <title>Nontailed viruses are major unrecognized killers of bacteria in the ocean.</title>
        <authorList>
            <person name="Kauffman K."/>
            <person name="Hussain F."/>
            <person name="Yang J."/>
            <person name="Arevalo P."/>
            <person name="Brown J."/>
            <person name="Cutler M."/>
            <person name="Kelly L."/>
            <person name="Polz M.F."/>
        </authorList>
    </citation>
    <scope>NUCLEOTIDE SEQUENCE [LARGE SCALE GENOMIC DNA]</scope>
    <source>
        <strain evidence="4">10N.261.45.A10</strain>
    </source>
</reference>
<evidence type="ECO:0000256" key="1">
    <source>
        <dbReference type="SAM" id="MobiDB-lite"/>
    </source>
</evidence>
<feature type="chain" id="PRO_5015002518" description="Calx-beta domain-containing protein" evidence="2">
    <location>
        <begin position="23"/>
        <end position="874"/>
    </location>
</feature>
<dbReference type="InterPro" id="IPR038081">
    <property type="entry name" value="CalX-like_sf"/>
</dbReference>
<protein>
    <recommendedName>
        <fullName evidence="5">Calx-beta domain-containing protein</fullName>
    </recommendedName>
</protein>
<feature type="region of interest" description="Disordered" evidence="1">
    <location>
        <begin position="428"/>
        <end position="448"/>
    </location>
</feature>
<feature type="signal peptide" evidence="2">
    <location>
        <begin position="1"/>
        <end position="22"/>
    </location>
</feature>
<dbReference type="Gene3D" id="2.60.40.2030">
    <property type="match status" value="1"/>
</dbReference>
<dbReference type="AlphaFoldDB" id="A0A2N7L4D0"/>
<proteinExistence type="predicted"/>
<sequence length="874" mass="93126">MRKTLISVAILAGALTSAQAIANCAGNVYSMNAGRNHVGLLLDVQELEKMTGIYAADAVNRSTYHSRAMFSGPGMSYNPITDRLYYTNASQPTGFHVEIPESDFTPEEFLGLDLHGNKYRQYQLAYMDPTTGEHVAGPIVNKQILRMAFQPNTGELFASDARTIFKIDAETGETTEIGSFDNNLRFGGFTNWGSFVFYEGELLFVTNGRSFKIDTTTGAQTLKAFHFIDFVTSATLDQNGQLLVAAKNQNVSGNVNSNFLFRVNPSTGERVKVGLFPSRISAMGTVTSEDHTCYPKTIFPSELSPEVTGITLSSASVSEGDVAYATVNFDSETSAAAKLRLSLTDGTAALNSDYLNTVSLLYSDGTTGTATISSTLTEITLPQGITSVRIGIPTVNDDTAENSENFSIAAWTKDDKSDQSSASIVIADNDGSGSVEQNLEGSGDNTADDSAYVTTTNADGSYTVVWRGWSTDYHGNNKVYLQSFNADGTLKGEELTFGTRQRIESPQITMLNDNGDMLATWTGYNNSTSLNTHSYAQVIYADPSQHNGATMGPVMDLGASALRSVTSEHSGNTSVIIWQNGFSVYMQKLDLVGNKVGTATVVGSVSTNSNGYSIEAKPEISVLDNGNYIISWNHGSTATATNIVMLSSDGSKIGNTQTLSIGGTDGVGDLETNVVSIGNGKYAIVGAANNTVKMALMDATNNTPVANSIQTLSLSGTTGNSYPSIAPIGSEGKFVVIWRGIENNKWLNYTQHFDSNGVATQAVEKFNVNGGHGPAKVVGVGSAGDYVLVWAEVGDVRYEVNVQKFNSMGVKVGEKMIFTGQDGVNDNSLGFDITPVGNNGAFSITFTGKDSAANGNDRSIYVVHVDEFGSVVQP</sequence>
<dbReference type="EMBL" id="MDAL01000060">
    <property type="protein sequence ID" value="PMN88230.1"/>
    <property type="molecule type" value="Genomic_DNA"/>
</dbReference>
<keyword evidence="2" id="KW-0732">Signal</keyword>
<evidence type="ECO:0000256" key="2">
    <source>
        <dbReference type="SAM" id="SignalP"/>
    </source>
</evidence>
<evidence type="ECO:0000313" key="4">
    <source>
        <dbReference type="Proteomes" id="UP000235387"/>
    </source>
</evidence>
<accession>A0A2N7L4D0</accession>
<dbReference type="RefSeq" id="WP_102316507.1">
    <property type="nucleotide sequence ID" value="NZ_MCYQ01000005.1"/>
</dbReference>
<evidence type="ECO:0000313" key="3">
    <source>
        <dbReference type="EMBL" id="PMN88230.1"/>
    </source>
</evidence>
<evidence type="ECO:0008006" key="5">
    <source>
        <dbReference type="Google" id="ProtNLM"/>
    </source>
</evidence>
<dbReference type="SUPFAM" id="SSF141072">
    <property type="entry name" value="CalX-like"/>
    <property type="match status" value="1"/>
</dbReference>